<feature type="region of interest" description="Disordered" evidence="1">
    <location>
        <begin position="200"/>
        <end position="256"/>
    </location>
</feature>
<feature type="region of interest" description="Disordered" evidence="1">
    <location>
        <begin position="91"/>
        <end position="128"/>
    </location>
</feature>
<sequence length="617" mass="68723">MSKSTQCNDGNVQNKWAPLSYPSTCIFSHDATSHKKRTTSTDRHQAAAAMERRPNPYFPLHHDVLCAAMRELLLLSGIIDAKTLKLAAVNSSPNQGMDNPMEKKSTHFDSESPTSLSSRPTFYIPSGGNQKAARNIALNVQSTSNATPDIIPLEHQVKNQRRPLDYTRFRSSQHLVEYIVHGAIEKVCPSKDHHNNRTQFLQEDKEISPCELTSRSDDTNNDTRSQEAKRTTSSKRKVSDVDDMEQTPSNAHNGPTFSHAVVELVRSNLLLMHQSTCLVPLCHSPHTTASSQMVTLSRQESGISEAGIERSNNRVLSAVAPPVSDAKRVPTFRNEVESTRITEEAIVQFLRYPQLQKQQQQQQHDENSIDTKPLFVLPRLLKANIQNESHLRQTAHAMIQSMLHTLDQHTLHASLQTFLGYKSAKFLQKSKLVGIFTAVLFDVSHAMYAWIKTEEEMQFGVVSSSLSLDNPGGNGMREMRKGNHGTAAATGGWQHSMDIDTIIKESLFDPRALSRIGGFEPASLLPLALGIRRCRRNDMTWEEYALTVEGKRAMELHCLRKRDGGGGEADGGETKGNGQCWEELLEIGKRRRGRRGRRVGGSSCTGEVGEASSFVVR</sequence>
<reference evidence="2 3" key="1">
    <citation type="journal article" date="2020" name="G3 (Bethesda)">
        <title>Improved Reference Genome for Cyclotella cryptica CCMP332, a Model for Cell Wall Morphogenesis, Salinity Adaptation, and Lipid Production in Diatoms (Bacillariophyta).</title>
        <authorList>
            <person name="Roberts W.R."/>
            <person name="Downey K.M."/>
            <person name="Ruck E.C."/>
            <person name="Traller J.C."/>
            <person name="Alverson A.J."/>
        </authorList>
    </citation>
    <scope>NUCLEOTIDE SEQUENCE [LARGE SCALE GENOMIC DNA]</scope>
    <source>
        <strain evidence="2 3">CCMP332</strain>
    </source>
</reference>
<dbReference type="Proteomes" id="UP001516023">
    <property type="component" value="Unassembled WGS sequence"/>
</dbReference>
<feature type="compositionally biased region" description="Basic and acidic residues" evidence="1">
    <location>
        <begin position="100"/>
        <end position="110"/>
    </location>
</feature>
<accession>A0ABD3Q4B5</accession>
<feature type="compositionally biased region" description="Polar residues" evidence="1">
    <location>
        <begin position="111"/>
        <end position="120"/>
    </location>
</feature>
<dbReference type="AlphaFoldDB" id="A0ABD3Q4B5"/>
<comment type="caution">
    <text evidence="2">The sequence shown here is derived from an EMBL/GenBank/DDBJ whole genome shotgun (WGS) entry which is preliminary data.</text>
</comment>
<protein>
    <submittedName>
        <fullName evidence="2">Uncharacterized protein</fullName>
    </submittedName>
</protein>
<feature type="compositionally biased region" description="Basic and acidic residues" evidence="1">
    <location>
        <begin position="202"/>
        <end position="218"/>
    </location>
</feature>
<dbReference type="EMBL" id="JABMIG020000074">
    <property type="protein sequence ID" value="KAL3795162.1"/>
    <property type="molecule type" value="Genomic_DNA"/>
</dbReference>
<proteinExistence type="predicted"/>
<feature type="compositionally biased region" description="Polar residues" evidence="1">
    <location>
        <begin position="246"/>
        <end position="256"/>
    </location>
</feature>
<evidence type="ECO:0000256" key="1">
    <source>
        <dbReference type="SAM" id="MobiDB-lite"/>
    </source>
</evidence>
<evidence type="ECO:0000313" key="2">
    <source>
        <dbReference type="EMBL" id="KAL3795162.1"/>
    </source>
</evidence>
<organism evidence="2 3">
    <name type="scientific">Cyclotella cryptica</name>
    <dbReference type="NCBI Taxonomy" id="29204"/>
    <lineage>
        <taxon>Eukaryota</taxon>
        <taxon>Sar</taxon>
        <taxon>Stramenopiles</taxon>
        <taxon>Ochrophyta</taxon>
        <taxon>Bacillariophyta</taxon>
        <taxon>Coscinodiscophyceae</taxon>
        <taxon>Thalassiosirophycidae</taxon>
        <taxon>Stephanodiscales</taxon>
        <taxon>Stephanodiscaceae</taxon>
        <taxon>Cyclotella</taxon>
    </lineage>
</organism>
<name>A0ABD3Q4B5_9STRA</name>
<gene>
    <name evidence="2" type="ORF">HJC23_007390</name>
</gene>
<evidence type="ECO:0000313" key="3">
    <source>
        <dbReference type="Proteomes" id="UP001516023"/>
    </source>
</evidence>
<keyword evidence="3" id="KW-1185">Reference proteome</keyword>